<reference evidence="3 4" key="1">
    <citation type="journal article" date="2018" name="Sci. Rep.">
        <title>Genomic signatures of local adaptation to the degree of environmental predictability in rotifers.</title>
        <authorList>
            <person name="Franch-Gras L."/>
            <person name="Hahn C."/>
            <person name="Garcia-Roger E.M."/>
            <person name="Carmona M.J."/>
            <person name="Serra M."/>
            <person name="Gomez A."/>
        </authorList>
    </citation>
    <scope>NUCLEOTIDE SEQUENCE [LARGE SCALE GENOMIC DNA]</scope>
    <source>
        <strain evidence="3">HYR1</strain>
    </source>
</reference>
<dbReference type="Proteomes" id="UP000276133">
    <property type="component" value="Unassembled WGS sequence"/>
</dbReference>
<keyword evidence="2" id="KW-1133">Transmembrane helix</keyword>
<keyword evidence="2" id="KW-0812">Transmembrane</keyword>
<comment type="caution">
    <text evidence="3">The sequence shown here is derived from an EMBL/GenBank/DDBJ whole genome shotgun (WGS) entry which is preliminary data.</text>
</comment>
<feature type="region of interest" description="Disordered" evidence="1">
    <location>
        <begin position="1"/>
        <end position="21"/>
    </location>
</feature>
<evidence type="ECO:0000313" key="3">
    <source>
        <dbReference type="EMBL" id="RNA31121.1"/>
    </source>
</evidence>
<gene>
    <name evidence="3" type="ORF">BpHYR1_007877</name>
</gene>
<name>A0A3M7S5T3_BRAPC</name>
<evidence type="ECO:0000256" key="1">
    <source>
        <dbReference type="SAM" id="MobiDB-lite"/>
    </source>
</evidence>
<proteinExistence type="predicted"/>
<protein>
    <submittedName>
        <fullName evidence="3">Uncharacterized protein</fullName>
    </submittedName>
</protein>
<evidence type="ECO:0000256" key="2">
    <source>
        <dbReference type="SAM" id="Phobius"/>
    </source>
</evidence>
<sequence length="97" mass="11492">MRVNQSDCKKKPGPSLDSVRSCDPPIKKIELQVLDLTEKYIRLKTKNFQFYKYRKKYLNIEQDILLHIFIAYFNGCVGRTILRLLSKPKETLLEQTQ</sequence>
<keyword evidence="4" id="KW-1185">Reference proteome</keyword>
<feature type="transmembrane region" description="Helical" evidence="2">
    <location>
        <begin position="64"/>
        <end position="82"/>
    </location>
</feature>
<organism evidence="3 4">
    <name type="scientific">Brachionus plicatilis</name>
    <name type="common">Marine rotifer</name>
    <name type="synonym">Brachionus muelleri</name>
    <dbReference type="NCBI Taxonomy" id="10195"/>
    <lineage>
        <taxon>Eukaryota</taxon>
        <taxon>Metazoa</taxon>
        <taxon>Spiralia</taxon>
        <taxon>Gnathifera</taxon>
        <taxon>Rotifera</taxon>
        <taxon>Eurotatoria</taxon>
        <taxon>Monogononta</taxon>
        <taxon>Pseudotrocha</taxon>
        <taxon>Ploima</taxon>
        <taxon>Brachionidae</taxon>
        <taxon>Brachionus</taxon>
    </lineage>
</organism>
<keyword evidence="2" id="KW-0472">Membrane</keyword>
<accession>A0A3M7S5T3</accession>
<dbReference type="EMBL" id="REGN01001984">
    <property type="protein sequence ID" value="RNA31121.1"/>
    <property type="molecule type" value="Genomic_DNA"/>
</dbReference>
<dbReference type="AlphaFoldDB" id="A0A3M7S5T3"/>
<evidence type="ECO:0000313" key="4">
    <source>
        <dbReference type="Proteomes" id="UP000276133"/>
    </source>
</evidence>